<dbReference type="Proteomes" id="UP000005839">
    <property type="component" value="Unassembled WGS sequence"/>
</dbReference>
<evidence type="ECO:0000313" key="3">
    <source>
        <dbReference type="Proteomes" id="UP000005839"/>
    </source>
</evidence>
<sequence>MKLSKVAGAIMALTVSVSTSVIADDDRYIIQVDSSKKGVIKALTK</sequence>
<dbReference type="AlphaFoldDB" id="A9D2L3"/>
<accession>A9D2L3</accession>
<keyword evidence="3" id="KW-1185">Reference proteome</keyword>
<gene>
    <name evidence="2" type="ORF">KT99_04469</name>
</gene>
<protein>
    <submittedName>
        <fullName evidence="2">Uncharacterized protein</fullName>
    </submittedName>
</protein>
<evidence type="ECO:0000256" key="1">
    <source>
        <dbReference type="SAM" id="SignalP"/>
    </source>
</evidence>
<comment type="caution">
    <text evidence="2">The sequence shown here is derived from an EMBL/GenBank/DDBJ whole genome shotgun (WGS) entry which is preliminary data.</text>
</comment>
<name>A9D2L3_9GAMM</name>
<keyword evidence="1" id="KW-0732">Signal</keyword>
<proteinExistence type="predicted"/>
<dbReference type="EMBL" id="ABIC01000007">
    <property type="protein sequence ID" value="EDQ01827.1"/>
    <property type="molecule type" value="Genomic_DNA"/>
</dbReference>
<organism evidence="2 3">
    <name type="scientific">Shewanella benthica KT99</name>
    <dbReference type="NCBI Taxonomy" id="314608"/>
    <lineage>
        <taxon>Bacteria</taxon>
        <taxon>Pseudomonadati</taxon>
        <taxon>Pseudomonadota</taxon>
        <taxon>Gammaproteobacteria</taxon>
        <taxon>Alteromonadales</taxon>
        <taxon>Shewanellaceae</taxon>
        <taxon>Shewanella</taxon>
    </lineage>
</organism>
<dbReference type="STRING" id="314608.KT99_04469"/>
<feature type="chain" id="PRO_5002736947" evidence="1">
    <location>
        <begin position="24"/>
        <end position="45"/>
    </location>
</feature>
<feature type="signal peptide" evidence="1">
    <location>
        <begin position="1"/>
        <end position="23"/>
    </location>
</feature>
<evidence type="ECO:0000313" key="2">
    <source>
        <dbReference type="EMBL" id="EDQ01827.1"/>
    </source>
</evidence>
<reference evidence="2 3" key="1">
    <citation type="submission" date="2007-10" db="EMBL/GenBank/DDBJ databases">
        <authorList>
            <person name="Yayanos A."/>
            <person name="Ferriera S."/>
            <person name="Johnson J."/>
            <person name="Kravitz S."/>
            <person name="Halpern A."/>
            <person name="Remington K."/>
            <person name="Beeson K."/>
            <person name="Tran B."/>
            <person name="Rogers Y.-H."/>
            <person name="Friedman R."/>
            <person name="Venter J.C."/>
        </authorList>
    </citation>
    <scope>NUCLEOTIDE SEQUENCE [LARGE SCALE GENOMIC DNA]</scope>
    <source>
        <strain evidence="2 3">KT99</strain>
    </source>
</reference>